<keyword evidence="1" id="KW-0175">Coiled coil</keyword>
<feature type="compositionally biased region" description="Basic residues" evidence="2">
    <location>
        <begin position="816"/>
        <end position="826"/>
    </location>
</feature>
<feature type="coiled-coil region" evidence="1">
    <location>
        <begin position="321"/>
        <end position="380"/>
    </location>
</feature>
<proteinExistence type="predicted"/>
<feature type="coiled-coil region" evidence="1">
    <location>
        <begin position="550"/>
        <end position="650"/>
    </location>
</feature>
<feature type="compositionally biased region" description="Polar residues" evidence="2">
    <location>
        <begin position="1027"/>
        <end position="1042"/>
    </location>
</feature>
<feature type="compositionally biased region" description="Basic residues" evidence="2">
    <location>
        <begin position="907"/>
        <end position="920"/>
    </location>
</feature>
<feature type="region of interest" description="Disordered" evidence="2">
    <location>
        <begin position="1018"/>
        <end position="1071"/>
    </location>
</feature>
<evidence type="ECO:0000313" key="3">
    <source>
        <dbReference type="EMBL" id="PWA01764.1"/>
    </source>
</evidence>
<organism evidence="3 4">
    <name type="scientific">Smittium angustum</name>
    <dbReference type="NCBI Taxonomy" id="133377"/>
    <lineage>
        <taxon>Eukaryota</taxon>
        <taxon>Fungi</taxon>
        <taxon>Fungi incertae sedis</taxon>
        <taxon>Zoopagomycota</taxon>
        <taxon>Kickxellomycotina</taxon>
        <taxon>Harpellomycetes</taxon>
        <taxon>Harpellales</taxon>
        <taxon>Legeriomycetaceae</taxon>
        <taxon>Smittium</taxon>
    </lineage>
</organism>
<dbReference type="EMBL" id="MBFU01000133">
    <property type="protein sequence ID" value="PWA01764.1"/>
    <property type="molecule type" value="Genomic_DNA"/>
</dbReference>
<feature type="compositionally biased region" description="Polar residues" evidence="2">
    <location>
        <begin position="690"/>
        <end position="706"/>
    </location>
</feature>
<sequence length="1071" mass="121342">MQLNNVRTTVYLQTNEPTKPDRVLINPGDTTKYIILYPDSQEKSKRVYVDATATSLSLTSAFDISNCNKAIEHAIIGGNSSILSITAETVESNERKKFIKQILNDVEQHISFSDSLKITFVYVGFTDFNAIDLFHGQNITNEKIKSLNDLHKVCPNWSELKSKVLKGTSLPFILSLRFEFEDDSVGPGELNFIDFGNPLWSPSSSSNSLSETPIEKSLAELCKMVNYITSDKVTTEAEFASYPLIKLIGPMFSKNYLIQSCFFLSAFASSESKTVPALDFAESLRKIRTIPDISSSDRRILVLNEKLKTAQSQNYKLSKESDTLQSRIELLEKDIDDLQKAWAEEKTGLEEEIGVLQEQKKDLESNVVNIQSSIENLSENHKLEIEKKNTEQLDFKYQINNLEIKLSQSETKTDSLSLYVSELTNKISLISKKHSTLVDLNTTGENRIKELESQLSETLKKLQDGDKVVTDLLNSIETLNTELEDTNDLLKTSTIENSRTQTKYSQISAELLQTKSNLELAEKEFQNSMNSVEINNKKISETKKIDSIELKAMRDENKKLKIKVEEFEQKLEMATDANIELEETIKKLKKDNTDINKKLQSEKKRVEDIMDNSRFDQDIEFEQKIWKKDRENLENRIKNLQNSIGEILSKQNDLHEQNTSLTLELYSQKALNHDLSLKLKGSMMNISATDQYSSPFSKSKNANRTSNRVKKKNNIDNSPLPQNDNAYVSIKSPNRMLHGTTTEGLINFGKNQIGIRSNLYNSVEPVVSSHEQSKSQNNRVKSKDLSSPNLDIPNKKPQKSPSKRNLKKVNDLDKSQRRKPAPKSRKEKSQESNLELVDNQDIDEHRTKKRTRPPKASYEESPIRDYKSGLRKIVKKPSLTLRFAGNILDESNDYEPEDPNAGGKSATSKRTKPRSIKAKASKGSVESLDPIPETSRTEATLNVTENTSFDLETTKDKNTAAKLKSPKANKGTRAKSTRKVVRTSSIELETSRFPGMPNLLDSDNELPDVTETILQGVTKPKKRKISISKTQSLDSKNPTYESQSEDGERQFSFRHNGFTLPPLKHTLATRK</sequence>
<feature type="compositionally biased region" description="Polar residues" evidence="2">
    <location>
        <begin position="774"/>
        <end position="789"/>
    </location>
</feature>
<evidence type="ECO:0000313" key="4">
    <source>
        <dbReference type="Proteomes" id="UP000245591"/>
    </source>
</evidence>
<feature type="compositionally biased region" description="Basic residues" evidence="2">
    <location>
        <begin position="964"/>
        <end position="981"/>
    </location>
</feature>
<evidence type="ECO:0000256" key="1">
    <source>
        <dbReference type="SAM" id="Coils"/>
    </source>
</evidence>
<protein>
    <recommendedName>
        <fullName evidence="5">Kinesin motor domain-containing protein</fullName>
    </recommendedName>
</protein>
<feature type="coiled-coil region" evidence="1">
    <location>
        <begin position="441"/>
        <end position="524"/>
    </location>
</feature>
<feature type="compositionally biased region" description="Basic residues" evidence="2">
    <location>
        <begin position="796"/>
        <end position="807"/>
    </location>
</feature>
<gene>
    <name evidence="3" type="ORF">BB558_002105</name>
</gene>
<reference evidence="3 4" key="1">
    <citation type="journal article" date="2018" name="MBio">
        <title>Comparative Genomics Reveals the Core Gene Toolbox for the Fungus-Insect Symbiosis.</title>
        <authorList>
            <person name="Wang Y."/>
            <person name="Stata M."/>
            <person name="Wang W."/>
            <person name="Stajich J.E."/>
            <person name="White M.M."/>
            <person name="Moncalvo J.M."/>
        </authorList>
    </citation>
    <scope>NUCLEOTIDE SEQUENCE [LARGE SCALE GENOMIC DNA]</scope>
    <source>
        <strain evidence="3 4">AUS-126-30</strain>
    </source>
</reference>
<keyword evidence="4" id="KW-1185">Reference proteome</keyword>
<evidence type="ECO:0008006" key="5">
    <source>
        <dbReference type="Google" id="ProtNLM"/>
    </source>
</evidence>
<feature type="compositionally biased region" description="Polar residues" evidence="2">
    <location>
        <begin position="937"/>
        <end position="951"/>
    </location>
</feature>
<dbReference type="Proteomes" id="UP000245591">
    <property type="component" value="Unassembled WGS sequence"/>
</dbReference>
<feature type="compositionally biased region" description="Polar residues" evidence="2">
    <location>
        <begin position="715"/>
        <end position="726"/>
    </location>
</feature>
<evidence type="ECO:0000256" key="2">
    <source>
        <dbReference type="SAM" id="MobiDB-lite"/>
    </source>
</evidence>
<accession>A0A2U1J9P9</accession>
<feature type="region of interest" description="Disordered" evidence="2">
    <location>
        <begin position="766"/>
        <end position="863"/>
    </location>
</feature>
<feature type="region of interest" description="Disordered" evidence="2">
    <location>
        <begin position="890"/>
        <end position="982"/>
    </location>
</feature>
<dbReference type="AlphaFoldDB" id="A0A2U1J9P9"/>
<name>A0A2U1J9P9_SMIAN</name>
<comment type="caution">
    <text evidence="3">The sequence shown here is derived from an EMBL/GenBank/DDBJ whole genome shotgun (WGS) entry which is preliminary data.</text>
</comment>
<feature type="region of interest" description="Disordered" evidence="2">
    <location>
        <begin position="690"/>
        <end position="727"/>
    </location>
</feature>